<evidence type="ECO:0000313" key="3">
    <source>
        <dbReference type="Proteomes" id="UP000689129"/>
    </source>
</evidence>
<evidence type="ECO:0000256" key="1">
    <source>
        <dbReference type="SAM" id="MobiDB-lite"/>
    </source>
</evidence>
<dbReference type="EMBL" id="JAEMWZ010000072">
    <property type="protein sequence ID" value="KAG7138511.1"/>
    <property type="molecule type" value="Genomic_DNA"/>
</dbReference>
<organism evidence="2 3">
    <name type="scientific">Verticillium longisporum</name>
    <name type="common">Verticillium dahliae var. longisporum</name>
    <dbReference type="NCBI Taxonomy" id="100787"/>
    <lineage>
        <taxon>Eukaryota</taxon>
        <taxon>Fungi</taxon>
        <taxon>Dikarya</taxon>
        <taxon>Ascomycota</taxon>
        <taxon>Pezizomycotina</taxon>
        <taxon>Sordariomycetes</taxon>
        <taxon>Hypocreomycetidae</taxon>
        <taxon>Glomerellales</taxon>
        <taxon>Plectosphaerellaceae</taxon>
        <taxon>Verticillium</taxon>
    </lineage>
</organism>
<comment type="caution">
    <text evidence="2">The sequence shown here is derived from an EMBL/GenBank/DDBJ whole genome shotgun (WGS) entry which is preliminary data.</text>
</comment>
<dbReference type="AlphaFoldDB" id="A0A8I2ZTE0"/>
<sequence>MSGRNISASRQQGTNQRPSSNVSNAGTFEESPATNQQGANGGQGYSQTTVFGQGLTDRDIVYQTTKEQERQGGYPGVAVLPKRPVETQEYRRAAAMFPKKSKASKSKLY</sequence>
<gene>
    <name evidence="2" type="ORF">HYQ45_004383</name>
</gene>
<feature type="region of interest" description="Disordered" evidence="1">
    <location>
        <begin position="1"/>
        <end position="52"/>
    </location>
</feature>
<evidence type="ECO:0000313" key="2">
    <source>
        <dbReference type="EMBL" id="KAG7138511.1"/>
    </source>
</evidence>
<feature type="compositionally biased region" description="Polar residues" evidence="1">
    <location>
        <begin position="1"/>
        <end position="26"/>
    </location>
</feature>
<dbReference type="Proteomes" id="UP000689129">
    <property type="component" value="Unassembled WGS sequence"/>
</dbReference>
<reference evidence="2" key="1">
    <citation type="journal article" date="2021" name="Mol. Plant Pathol.">
        <title>A 20-kb lineage-specific genomic region tames virulence in pathogenic amphidiploid Verticillium longisporum.</title>
        <authorList>
            <person name="Harting R."/>
            <person name="Starke J."/>
            <person name="Kusch H."/>
            <person name="Poggeler S."/>
            <person name="Maurus I."/>
            <person name="Schluter R."/>
            <person name="Landesfeind M."/>
            <person name="Bulla I."/>
            <person name="Nowrousian M."/>
            <person name="de Jonge R."/>
            <person name="Stahlhut G."/>
            <person name="Hoff K.J."/>
            <person name="Asshauer K.P."/>
            <person name="Thurmer A."/>
            <person name="Stanke M."/>
            <person name="Daniel R."/>
            <person name="Morgenstern B."/>
            <person name="Thomma B.P.H.J."/>
            <person name="Kronstad J.W."/>
            <person name="Braus-Stromeyer S.A."/>
            <person name="Braus G.H."/>
        </authorList>
    </citation>
    <scope>NUCLEOTIDE SEQUENCE</scope>
    <source>
        <strain evidence="2">Vl32</strain>
    </source>
</reference>
<name>A0A8I2ZTE0_VERLO</name>
<protein>
    <submittedName>
        <fullName evidence="2">Uncharacterized protein</fullName>
    </submittedName>
</protein>
<proteinExistence type="predicted"/>
<accession>A0A8I2ZTE0</accession>